<evidence type="ECO:0000313" key="3">
    <source>
        <dbReference type="EMBL" id="CEQ02903.1"/>
    </source>
</evidence>
<proteinExistence type="predicted"/>
<name>A0A0C7HZ18_PARSO</name>
<organism evidence="3 4">
    <name type="scientific">Paraclostridium sordellii</name>
    <name type="common">Clostridium sordellii</name>
    <dbReference type="NCBI Taxonomy" id="1505"/>
    <lineage>
        <taxon>Bacteria</taxon>
        <taxon>Bacillati</taxon>
        <taxon>Bacillota</taxon>
        <taxon>Clostridia</taxon>
        <taxon>Peptostreptococcales</taxon>
        <taxon>Peptostreptococcaceae</taxon>
        <taxon>Paraclostridium</taxon>
    </lineage>
</organism>
<dbReference type="NCBIfam" id="TIGR02585">
    <property type="entry name" value="cas_Cst2_DevR"/>
    <property type="match status" value="1"/>
</dbReference>
<sequence length="291" mass="33246">MKREVITITAAFEGASLNYGEGFSNTSELKKMTRESGLYTYLSRQAIAFNLKEAMNAADSNLSLDGKVIQYDPNMTIEESIEQDLFGYMITSVKPALKRPAVVRINSAVSCEPFKYDTDFLSNLSMLDRFNKSNPDKVLTGGQLASSEIHKSYYVYSITVDLFNVGIDRDRETEISKSKKIERVHLLLDAINDLNRDIKGRRENLKPVFIVGMRSNKLCAAFENRIKIKNNKLNLELLEDSIEEYGDAVKVGMLRNIFNNHDEIAEKIEFKNVFKVIEELKEEVTKYYESN</sequence>
<dbReference type="EMBL" id="CEKZ01000003">
    <property type="protein sequence ID" value="CEQ02903.1"/>
    <property type="molecule type" value="Genomic_DNA"/>
</dbReference>
<dbReference type="RefSeq" id="WP_055334288.1">
    <property type="nucleotide sequence ID" value="NZ_CDNF01000003.1"/>
</dbReference>
<gene>
    <name evidence="3" type="primary">cst2</name>
    <name evidence="3" type="ORF">R28058_06361</name>
</gene>
<protein>
    <submittedName>
        <fullName evidence="3">CRISPR-associated regulatory protein Cst2</fullName>
    </submittedName>
</protein>
<dbReference type="NCBIfam" id="TIGR01875">
    <property type="entry name" value="cas_MJ0381"/>
    <property type="match status" value="1"/>
</dbReference>
<dbReference type="GO" id="GO:0051607">
    <property type="term" value="P:defense response to virus"/>
    <property type="evidence" value="ECO:0007669"/>
    <property type="project" value="UniProtKB-KW"/>
</dbReference>
<dbReference type="Pfam" id="PF01905">
    <property type="entry name" value="DevR"/>
    <property type="match status" value="1"/>
</dbReference>
<dbReference type="Proteomes" id="UP000049127">
    <property type="component" value="Unassembled WGS sequence"/>
</dbReference>
<accession>A0A0C7HZ18</accession>
<comment type="function">
    <text evidence="2">CRISPR (clustered regularly interspaced short palindromic repeat) is an adaptive immune system that provides protection against mobile genetic elements (viruses, transposable elements and conjugative plasmids). CRISPR clusters contain spacers, sequences complementary to antecedent mobile elements, and target invading nucleic acids. CRISPR clusters are transcribed and processed into CRISPR RNA (crRNA).</text>
</comment>
<evidence type="ECO:0000256" key="1">
    <source>
        <dbReference type="ARBA" id="ARBA00023118"/>
    </source>
</evidence>
<evidence type="ECO:0000256" key="2">
    <source>
        <dbReference type="ARBA" id="ARBA00025626"/>
    </source>
</evidence>
<keyword evidence="1" id="KW-0051">Antiviral defense</keyword>
<dbReference type="AlphaFoldDB" id="A0A0C7HZ18"/>
<dbReference type="InterPro" id="IPR013414">
    <property type="entry name" value="Cas7/Cst2/DevR_sub_I-B/Tneap"/>
</dbReference>
<dbReference type="InterPro" id="IPR010154">
    <property type="entry name" value="CRISPR-assoc_Cas7/Cst2/DevR"/>
</dbReference>
<dbReference type="OrthoDB" id="9781560at2"/>
<evidence type="ECO:0000313" key="4">
    <source>
        <dbReference type="Proteomes" id="UP000049127"/>
    </source>
</evidence>
<reference evidence="4" key="1">
    <citation type="submission" date="2015-01" db="EMBL/GenBank/DDBJ databases">
        <authorList>
            <person name="Aslett M.A."/>
            <person name="De Silva N."/>
        </authorList>
    </citation>
    <scope>NUCLEOTIDE SEQUENCE [LARGE SCALE GENOMIC DNA]</scope>
    <source>
        <strain evidence="4">R28058</strain>
    </source>
</reference>